<sequence length="134" mass="15131">MTHRRSTTVRAAGLFLVGTGAAHFFRPDTFESLLRPAFPVNTRWHVYVNGVKETLLGLGMVVARTRRVALAAVVVHLVRLARNVNRHSDRRVELDVDWRGREFLDEEGLVTVYPIEEFSAGPTNTAPIPRESLR</sequence>
<organism evidence="1 2">
    <name type="scientific">Mycolicibacillus koreensis</name>
    <dbReference type="NCBI Taxonomy" id="1069220"/>
    <lineage>
        <taxon>Bacteria</taxon>
        <taxon>Bacillati</taxon>
        <taxon>Actinomycetota</taxon>
        <taxon>Actinomycetes</taxon>
        <taxon>Mycobacteriales</taxon>
        <taxon>Mycobacteriaceae</taxon>
        <taxon>Mycolicibacillus</taxon>
    </lineage>
</organism>
<dbReference type="Proteomes" id="UP000193577">
    <property type="component" value="Unassembled WGS sequence"/>
</dbReference>
<accession>A0A7I7SDV0</accession>
<proteinExistence type="predicted"/>
<name>A0A7I7SDV0_9MYCO</name>
<evidence type="ECO:0000313" key="1">
    <source>
        <dbReference type="EMBL" id="OSC34830.1"/>
    </source>
</evidence>
<dbReference type="EMBL" id="NCXO01000007">
    <property type="protein sequence ID" value="OSC34830.1"/>
    <property type="molecule type" value="Genomic_DNA"/>
</dbReference>
<gene>
    <name evidence="1" type="ORF">B8W67_04710</name>
</gene>
<protein>
    <submittedName>
        <fullName evidence="1">Uncharacterized protein</fullName>
    </submittedName>
</protein>
<dbReference type="RefSeq" id="WP_085302478.1">
    <property type="nucleotide sequence ID" value="NZ_AP022594.1"/>
</dbReference>
<reference evidence="1 2" key="1">
    <citation type="submission" date="2017-04" db="EMBL/GenBank/DDBJ databases">
        <title>The new phylogeny of genus Mycobacterium.</title>
        <authorList>
            <person name="Tortoli E."/>
            <person name="Trovato A."/>
            <person name="Cirillo D.M."/>
        </authorList>
    </citation>
    <scope>NUCLEOTIDE SEQUENCE [LARGE SCALE GENOMIC DNA]</scope>
    <source>
        <strain evidence="1 2">KCTC 19819</strain>
    </source>
</reference>
<comment type="caution">
    <text evidence="1">The sequence shown here is derived from an EMBL/GenBank/DDBJ whole genome shotgun (WGS) entry which is preliminary data.</text>
</comment>
<keyword evidence="2" id="KW-1185">Reference proteome</keyword>
<evidence type="ECO:0000313" key="2">
    <source>
        <dbReference type="Proteomes" id="UP000193577"/>
    </source>
</evidence>
<dbReference type="AlphaFoldDB" id="A0A7I7SDV0"/>